<dbReference type="Proteomes" id="UP000214746">
    <property type="component" value="Unassembled WGS sequence"/>
</dbReference>
<evidence type="ECO:0000256" key="2">
    <source>
        <dbReference type="ARBA" id="ARBA00023125"/>
    </source>
</evidence>
<keyword evidence="3" id="KW-0804">Transcription</keyword>
<evidence type="ECO:0000256" key="1">
    <source>
        <dbReference type="ARBA" id="ARBA00023015"/>
    </source>
</evidence>
<comment type="caution">
    <text evidence="5">The sequence shown here is derived from an EMBL/GenBank/DDBJ whole genome shotgun (WGS) entry which is preliminary data.</text>
</comment>
<evidence type="ECO:0000313" key="6">
    <source>
        <dbReference type="Proteomes" id="UP000214746"/>
    </source>
</evidence>
<dbReference type="SUPFAM" id="SSF46689">
    <property type="entry name" value="Homeodomain-like"/>
    <property type="match status" value="2"/>
</dbReference>
<dbReference type="Pfam" id="PF12833">
    <property type="entry name" value="HTH_18"/>
    <property type="match status" value="1"/>
</dbReference>
<dbReference type="SUPFAM" id="SSF51215">
    <property type="entry name" value="Regulatory protein AraC"/>
    <property type="match status" value="1"/>
</dbReference>
<dbReference type="PROSITE" id="PS00041">
    <property type="entry name" value="HTH_ARAC_FAMILY_1"/>
    <property type="match status" value="1"/>
</dbReference>
<dbReference type="PANTHER" id="PTHR43280">
    <property type="entry name" value="ARAC-FAMILY TRANSCRIPTIONAL REGULATOR"/>
    <property type="match status" value="1"/>
</dbReference>
<dbReference type="GO" id="GO:0003700">
    <property type="term" value="F:DNA-binding transcription factor activity"/>
    <property type="evidence" value="ECO:0007669"/>
    <property type="project" value="InterPro"/>
</dbReference>
<organism evidence="5 6">
    <name type="scientific">Paenibacillus xerothermodurans</name>
    <dbReference type="NCBI Taxonomy" id="1977292"/>
    <lineage>
        <taxon>Bacteria</taxon>
        <taxon>Bacillati</taxon>
        <taxon>Bacillota</taxon>
        <taxon>Bacilli</taxon>
        <taxon>Bacillales</taxon>
        <taxon>Paenibacillaceae</taxon>
        <taxon>Paenibacillus</taxon>
    </lineage>
</organism>
<gene>
    <name evidence="5" type="ORF">CBW46_003470</name>
</gene>
<reference evidence="5" key="1">
    <citation type="submission" date="2018-06" db="EMBL/GenBank/DDBJ databases">
        <title>Paenibacillus xerothermodurans sp. nov. an extremely dry heat resistant spore forming bacterium isolated from the soil of Cape Canaveral, Florida.</title>
        <authorList>
            <person name="Seuylemezian A."/>
            <person name="Kaur N."/>
            <person name="Patil P."/>
            <person name="Patil P."/>
            <person name="Mayilraj S."/>
            <person name="Vaishampayan P."/>
        </authorList>
    </citation>
    <scope>NUCLEOTIDE SEQUENCE [LARGE SCALE GENOMIC DNA]</scope>
    <source>
        <strain evidence="5">ATCC 27380</strain>
    </source>
</reference>
<accession>A0A2W1P6Y8</accession>
<dbReference type="Gene3D" id="1.10.10.60">
    <property type="entry name" value="Homeodomain-like"/>
    <property type="match status" value="2"/>
</dbReference>
<keyword evidence="2" id="KW-0238">DNA-binding</keyword>
<name>A0A2W1P6Y8_PAEXE</name>
<dbReference type="AlphaFoldDB" id="A0A2W1P6Y8"/>
<dbReference type="InterPro" id="IPR037923">
    <property type="entry name" value="HTH-like"/>
</dbReference>
<evidence type="ECO:0000313" key="5">
    <source>
        <dbReference type="EMBL" id="PZE22828.1"/>
    </source>
</evidence>
<dbReference type="GO" id="GO:0043565">
    <property type="term" value="F:sequence-specific DNA binding"/>
    <property type="evidence" value="ECO:0007669"/>
    <property type="project" value="InterPro"/>
</dbReference>
<dbReference type="PROSITE" id="PS01124">
    <property type="entry name" value="HTH_ARAC_FAMILY_2"/>
    <property type="match status" value="1"/>
</dbReference>
<dbReference type="PRINTS" id="PR00032">
    <property type="entry name" value="HTHARAC"/>
</dbReference>
<dbReference type="InterPro" id="IPR018062">
    <property type="entry name" value="HTH_AraC-typ_CS"/>
</dbReference>
<dbReference type="EMBL" id="NHRJ02000001">
    <property type="protein sequence ID" value="PZE22828.1"/>
    <property type="molecule type" value="Genomic_DNA"/>
</dbReference>
<keyword evidence="6" id="KW-1185">Reference proteome</keyword>
<dbReference type="OrthoDB" id="182958at2"/>
<protein>
    <submittedName>
        <fullName evidence="5">AraC family transcriptional regulator</fullName>
    </submittedName>
</protein>
<dbReference type="InterPro" id="IPR018060">
    <property type="entry name" value="HTH_AraC"/>
</dbReference>
<dbReference type="SMART" id="SM00342">
    <property type="entry name" value="HTH_ARAC"/>
    <property type="match status" value="1"/>
</dbReference>
<feature type="domain" description="HTH araC/xylS-type" evidence="4">
    <location>
        <begin position="197"/>
        <end position="295"/>
    </location>
</feature>
<evidence type="ECO:0000256" key="3">
    <source>
        <dbReference type="ARBA" id="ARBA00023163"/>
    </source>
</evidence>
<dbReference type="InterPro" id="IPR020449">
    <property type="entry name" value="Tscrpt_reg_AraC-type_HTH"/>
</dbReference>
<dbReference type="PANTHER" id="PTHR43280:SF2">
    <property type="entry name" value="HTH-TYPE TRANSCRIPTIONAL REGULATOR EXSA"/>
    <property type="match status" value="1"/>
</dbReference>
<dbReference type="Pfam" id="PF02311">
    <property type="entry name" value="AraC_binding"/>
    <property type="match status" value="1"/>
</dbReference>
<dbReference type="Gene3D" id="2.60.120.10">
    <property type="entry name" value="Jelly Rolls"/>
    <property type="match status" value="1"/>
</dbReference>
<evidence type="ECO:0000259" key="4">
    <source>
        <dbReference type="PROSITE" id="PS01124"/>
    </source>
</evidence>
<dbReference type="InterPro" id="IPR003313">
    <property type="entry name" value="AraC-bd"/>
</dbReference>
<keyword evidence="1" id="KW-0805">Transcription regulation</keyword>
<sequence length="299" mass="34340">MSQVFGGENTMTYFPEYLKTYPNMNTASPLHLSVNRLDRGYHPHRHDFLEFSYVVEGSGSEIINGVRHSMVPGTFTFVLPYQIHEILTAPGSTLILYNCMFSMDMLMEPGGQDGLSGLINAANPLPAYAHFIGGEQDKMCALIEDMFREYNGDDRWRKTLLQVRLKEVLVRFDRWRRKERSGEGDVQCACKSSPSVWRIIQYIHRNYQEDLTLTELASLFAMSASRISEVIKQTTGQTFVHFLHDLRLRHACSLLVSTDMRVTEIAHEVGYGSYKTFSRMFRESKGIAPKDYRKLKLQA</sequence>
<proteinExistence type="predicted"/>
<dbReference type="InterPro" id="IPR009057">
    <property type="entry name" value="Homeodomain-like_sf"/>
</dbReference>
<dbReference type="InterPro" id="IPR014710">
    <property type="entry name" value="RmlC-like_jellyroll"/>
</dbReference>